<sequence length="179" mass="20202">MADCIYVDNSNVFIEGKRVSAVKLGLAPDIWDAFHYRILDNDYRMSFGKLYEFVAGQNRADTARAMLFGSRPPENDAIWDIAKRAGFEVVTHDRNVANKEKKIDTGLVAALTRDAYRNAKPGDIFTIVSGDNDYVPAVQQLREDGFQVDVVFWSHAGKELRETASNFISLDDHLDNLRV</sequence>
<dbReference type="Proteomes" id="UP000515377">
    <property type="component" value="Chromosome"/>
</dbReference>
<proteinExistence type="predicted"/>
<protein>
    <submittedName>
        <fullName evidence="2">NYN domain-containing protein</fullName>
    </submittedName>
</protein>
<organism evidence="2 3">
    <name type="scientific">Sphingobium yanoikuyae</name>
    <name type="common">Sphingomonas yanoikuyae</name>
    <dbReference type="NCBI Taxonomy" id="13690"/>
    <lineage>
        <taxon>Bacteria</taxon>
        <taxon>Pseudomonadati</taxon>
        <taxon>Pseudomonadota</taxon>
        <taxon>Alphaproteobacteria</taxon>
        <taxon>Sphingomonadales</taxon>
        <taxon>Sphingomonadaceae</taxon>
        <taxon>Sphingobium</taxon>
    </lineage>
</organism>
<dbReference type="EMBL" id="CP060122">
    <property type="protein sequence ID" value="QNG44192.1"/>
    <property type="molecule type" value="Genomic_DNA"/>
</dbReference>
<dbReference type="GO" id="GO:0004540">
    <property type="term" value="F:RNA nuclease activity"/>
    <property type="evidence" value="ECO:0007669"/>
    <property type="project" value="InterPro"/>
</dbReference>
<reference evidence="2 3" key="1">
    <citation type="submission" date="2020-07" db="EMBL/GenBank/DDBJ databases">
        <title>Whole genome sequence of Sphingobium yanoikuyae A3.</title>
        <authorList>
            <person name="Han S.-S."/>
        </authorList>
    </citation>
    <scope>NUCLEOTIDE SEQUENCE [LARGE SCALE GENOMIC DNA]</scope>
    <source>
        <strain evidence="2 3">A3</strain>
    </source>
</reference>
<feature type="domain" description="NYN" evidence="1">
    <location>
        <begin position="30"/>
        <end position="171"/>
    </location>
</feature>
<evidence type="ECO:0000259" key="1">
    <source>
        <dbReference type="Pfam" id="PF01936"/>
    </source>
</evidence>
<dbReference type="InterPro" id="IPR021139">
    <property type="entry name" value="NYN"/>
</dbReference>
<gene>
    <name evidence="2" type="ORF">H3V42_20200</name>
</gene>
<evidence type="ECO:0000313" key="3">
    <source>
        <dbReference type="Proteomes" id="UP000515377"/>
    </source>
</evidence>
<evidence type="ECO:0000313" key="2">
    <source>
        <dbReference type="EMBL" id="QNG44192.1"/>
    </source>
</evidence>
<dbReference type="Gene3D" id="3.40.50.1010">
    <property type="entry name" value="5'-nuclease"/>
    <property type="match status" value="1"/>
</dbReference>
<dbReference type="AlphaFoldDB" id="A0A9X7U6H4"/>
<dbReference type="Pfam" id="PF01936">
    <property type="entry name" value="NYN"/>
    <property type="match status" value="1"/>
</dbReference>
<name>A0A9X7U6H4_SPHYA</name>
<accession>A0A9X7U6H4</accession>